<evidence type="ECO:0000313" key="1">
    <source>
        <dbReference type="EMBL" id="MBC8612058.1"/>
    </source>
</evidence>
<accession>A0A8J6TW53</accession>
<evidence type="ECO:0000313" key="2">
    <source>
        <dbReference type="Proteomes" id="UP000632659"/>
    </source>
</evidence>
<name>A0A8J6TW53_9FIRM</name>
<sequence length="475" mass="54325">MIPTFIYQELIGPYGYDTLKRIGKIERYYHIYEYGAGFEVEETEDYTPACLKSKQIRALISKQAQFAFGKTPEHKVTCPSEPQDPEKGKVNESAIQDYLNSVLRKNHWSGKLIKGAKDCFIGGKVALKATVSNDRIHIMFVPADGFVYETDIDDVDRLERIVFFYTVRDDEERERQRIWVQKYWLENGRCYMSERITDGNGKTASGSEAIEKQDTHLNQIPAYVILNDGLSGDTDGESDVETVMAEDSWYNRMRSNNLDSLRKGMNQITYGINVDRDSIQHFQIKPGAFWDVQGEPDKEPSINTISNDFTYNSAFQDTLSNLKQGMHDSLSVPDLNLESMKSIITSGKAMKAIYWPLICRCEEKMTAWKPALIWLSELVISAAEIYPDLKKVYGDFQKADYSVTIDNQYPLPEDEDEERTLDMQEVTAQSRSRKSYLMKWGGTAHQGLTAEEADAELAQIAKEREMLEDSYEGDL</sequence>
<keyword evidence="2" id="KW-1185">Reference proteome</keyword>
<organism evidence="1 2">
    <name type="scientific">Massiliimalia timonensis</name>
    <dbReference type="NCBI Taxonomy" id="1987501"/>
    <lineage>
        <taxon>Bacteria</taxon>
        <taxon>Bacillati</taxon>
        <taxon>Bacillota</taxon>
        <taxon>Clostridia</taxon>
        <taxon>Eubacteriales</taxon>
        <taxon>Oscillospiraceae</taxon>
        <taxon>Massiliimalia</taxon>
    </lineage>
</organism>
<dbReference type="RefSeq" id="WP_187536880.1">
    <property type="nucleotide sequence ID" value="NZ_JACRTL010000011.1"/>
</dbReference>
<comment type="caution">
    <text evidence="1">The sequence shown here is derived from an EMBL/GenBank/DDBJ whole genome shotgun (WGS) entry which is preliminary data.</text>
</comment>
<dbReference type="Pfam" id="PF05133">
    <property type="entry name" value="SPP1_portal"/>
    <property type="match status" value="1"/>
</dbReference>
<dbReference type="Proteomes" id="UP000632659">
    <property type="component" value="Unassembled WGS sequence"/>
</dbReference>
<reference evidence="1" key="1">
    <citation type="submission" date="2020-08" db="EMBL/GenBank/DDBJ databases">
        <title>Genome public.</title>
        <authorList>
            <person name="Liu C."/>
            <person name="Sun Q."/>
        </authorList>
    </citation>
    <scope>NUCLEOTIDE SEQUENCE</scope>
    <source>
        <strain evidence="1">NSJ-15</strain>
    </source>
</reference>
<protein>
    <submittedName>
        <fullName evidence="1">Phage portal protein</fullName>
    </submittedName>
</protein>
<proteinExistence type="predicted"/>
<dbReference type="EMBL" id="JACRTL010000011">
    <property type="protein sequence ID" value="MBC8612058.1"/>
    <property type="molecule type" value="Genomic_DNA"/>
</dbReference>
<gene>
    <name evidence="1" type="ORF">H8702_13250</name>
</gene>
<dbReference type="InterPro" id="IPR021145">
    <property type="entry name" value="Portal_protein_SPP1_Gp6-like"/>
</dbReference>
<dbReference type="AlphaFoldDB" id="A0A8J6TW53"/>